<dbReference type="Pfam" id="PF17407">
    <property type="entry name" value="Nrap_D6"/>
    <property type="match status" value="1"/>
</dbReference>
<evidence type="ECO:0000256" key="6">
    <source>
        <dbReference type="RuleBase" id="RU364032"/>
    </source>
</evidence>
<keyword evidence="11" id="KW-1185">Reference proteome</keyword>
<dbReference type="InterPro" id="IPR005554">
    <property type="entry name" value="NOL6/Upt22"/>
</dbReference>
<keyword evidence="3" id="KW-0158">Chromosome</keyword>
<protein>
    <recommendedName>
        <fullName evidence="2 6">Nucleolar protein 6</fullName>
    </recommendedName>
</protein>
<dbReference type="Pfam" id="PF03813">
    <property type="entry name" value="Nrap"/>
    <property type="match status" value="1"/>
</dbReference>
<dbReference type="Gene3D" id="3.30.70.3030">
    <property type="match status" value="1"/>
</dbReference>
<dbReference type="InterPro" id="IPR035368">
    <property type="entry name" value="Nrap_D3"/>
</dbReference>
<evidence type="ECO:0000256" key="1">
    <source>
        <dbReference type="ARBA" id="ARBA00004286"/>
    </source>
</evidence>
<evidence type="ECO:0000256" key="5">
    <source>
        <dbReference type="ARBA" id="ARBA00035020"/>
    </source>
</evidence>
<dbReference type="InterPro" id="IPR035371">
    <property type="entry name" value="Nrap_D6"/>
</dbReference>
<dbReference type="Proteomes" id="UP001153292">
    <property type="component" value="Chromosome 14"/>
</dbReference>
<proteinExistence type="inferred from homology"/>
<dbReference type="EMBL" id="OU963907">
    <property type="protein sequence ID" value="CAH0399608.1"/>
    <property type="molecule type" value="Genomic_DNA"/>
</dbReference>
<dbReference type="Gene3D" id="1.10.1410.10">
    <property type="match status" value="2"/>
</dbReference>
<evidence type="ECO:0000256" key="3">
    <source>
        <dbReference type="ARBA" id="ARBA00022454"/>
    </source>
</evidence>
<name>A0ABN8AUB2_CHISP</name>
<comment type="subunit">
    <text evidence="5">Part of the small subunit (SSU) processome, composed of more than 70 proteins and the RNA chaperone small nucleolar RNA (snoRNA) U3.</text>
</comment>
<dbReference type="PANTHER" id="PTHR17972">
    <property type="entry name" value="NUCLEOLAR RNA-ASSOCIATED PROTEIN"/>
    <property type="match status" value="1"/>
</dbReference>
<keyword evidence="6" id="KW-0539">Nucleus</keyword>
<evidence type="ECO:0000256" key="2">
    <source>
        <dbReference type="ARBA" id="ARBA00016437"/>
    </source>
</evidence>
<organism evidence="10 11">
    <name type="scientific">Chilo suppressalis</name>
    <name type="common">Asiatic rice borer moth</name>
    <dbReference type="NCBI Taxonomy" id="168631"/>
    <lineage>
        <taxon>Eukaryota</taxon>
        <taxon>Metazoa</taxon>
        <taxon>Ecdysozoa</taxon>
        <taxon>Arthropoda</taxon>
        <taxon>Hexapoda</taxon>
        <taxon>Insecta</taxon>
        <taxon>Pterygota</taxon>
        <taxon>Neoptera</taxon>
        <taxon>Endopterygota</taxon>
        <taxon>Lepidoptera</taxon>
        <taxon>Glossata</taxon>
        <taxon>Ditrysia</taxon>
        <taxon>Pyraloidea</taxon>
        <taxon>Crambidae</taxon>
        <taxon>Crambinae</taxon>
        <taxon>Chilo</taxon>
    </lineage>
</organism>
<feature type="domain" description="Nrap protein" evidence="8">
    <location>
        <begin position="404"/>
        <end position="517"/>
    </location>
</feature>
<evidence type="ECO:0000313" key="10">
    <source>
        <dbReference type="EMBL" id="CAH0399608.1"/>
    </source>
</evidence>
<reference evidence="10" key="1">
    <citation type="submission" date="2021-12" db="EMBL/GenBank/DDBJ databases">
        <authorList>
            <person name="King R."/>
        </authorList>
    </citation>
    <scope>NUCLEOTIDE SEQUENCE</scope>
</reference>
<evidence type="ECO:0000259" key="7">
    <source>
        <dbReference type="Pfam" id="PF03813"/>
    </source>
</evidence>
<dbReference type="PANTHER" id="PTHR17972:SF0">
    <property type="entry name" value="NUCLEOLAR PROTEIN 6"/>
    <property type="match status" value="1"/>
</dbReference>
<accession>A0ABN8AUB2</accession>
<evidence type="ECO:0000259" key="8">
    <source>
        <dbReference type="Pfam" id="PF17404"/>
    </source>
</evidence>
<feature type="domain" description="Nrap protein" evidence="9">
    <location>
        <begin position="568"/>
        <end position="697"/>
    </location>
</feature>
<evidence type="ECO:0000313" key="11">
    <source>
        <dbReference type="Proteomes" id="UP001153292"/>
    </source>
</evidence>
<sequence>MVKRVSLEVLAIAENSISENEDDLKIVDEKGKVQGVNNANPKKRLKTRSLYRQPTVNELNRLQETENLFNSNLFRLQIEEILLEVQVKEKTEKKFQEWFLQLKDHLLSICEDGTEYNLTEPTLHKKLKVKLPISTKLDKTKCVFKFLKFDNVEIAGSYSLGCSINSKLKVDLQITVPADTYTKNDSINYRYHKKRAAYLACIAAHLKNYEGVENLQYSWINGCETRPVLDLTPTGKLGKHMTVRIDLKSQSEAYKLHRFSPSRNNLRESWLLSENAENNTEVGPPTPFYNSSILCDQTAAENNSVLEQTLMNSENLKQSIVLLKIWLRQRNLQVSGYIINMFIVYLVQNRRINNIMSSYQIVRNVWIALKTSEWDTKGISLCKSGNTPPIEEFHECFPVVFLDTTVTDTLYTLLARALGNRVDLILQLVDADFSWSVKKKPDKAMKEGYKQEISFGFILNPENCLNIVEKGPPANLPEAEEFRYDGSITETCVWEADTLADRRGVTRQIVDYLFKLKYGEEITELETAFSSREDKSPRLYIVTAYDGDLPSVWSSIAPSPNGTFVPSLAGYDVIIHLNSSLVPYAGEKINATPVLKPVAEVKDTEVIPVVEFDPVRKYLEELQSAYSDFALFFHDSYGGDVIAVLWKPDVHNLRDFQLTNANALVPVTVKGETKYKINTRALIEDFKILGDGLVRDVVVNS</sequence>
<gene>
    <name evidence="10" type="ORF">CHILSU_LOCUS2761</name>
</gene>
<keyword evidence="6" id="KW-0694">RNA-binding</keyword>
<comment type="subcellular location">
    <subcellularLocation>
        <location evidence="1">Chromosome</location>
    </subcellularLocation>
    <subcellularLocation>
        <location evidence="6">Nucleus</location>
        <location evidence="6">Nucleolus</location>
    </subcellularLocation>
</comment>
<evidence type="ECO:0000256" key="4">
    <source>
        <dbReference type="ARBA" id="ARBA00035000"/>
    </source>
</evidence>
<comment type="function">
    <text evidence="4">Part of the small subunit (SSU) processome, first precursor of the small eukaryotic ribosomal subunit. During the assembly of the SSU processome in the nucleolus, many ribosome biogenesis factors, an RNA chaperone and ribosomal proteins associate with the nascent pre-rRNA and work in concert to generate RNA folding, modifications, rearrangements and cleavage as well as targeted degradation of pre-ribosomal RNA by the RNA exosome.</text>
</comment>
<dbReference type="Pfam" id="PF17404">
    <property type="entry name" value="Nrap_D3"/>
    <property type="match status" value="1"/>
</dbReference>
<comment type="similarity">
    <text evidence="6">Belongs to the NRAP family.</text>
</comment>
<dbReference type="InterPro" id="IPR035082">
    <property type="entry name" value="Nrap_D1"/>
</dbReference>
<evidence type="ECO:0000259" key="9">
    <source>
        <dbReference type="Pfam" id="PF17407"/>
    </source>
</evidence>
<feature type="domain" description="Nrap protein" evidence="7">
    <location>
        <begin position="170"/>
        <end position="310"/>
    </location>
</feature>